<dbReference type="InterPro" id="IPR036236">
    <property type="entry name" value="Znf_C2H2_sf"/>
</dbReference>
<dbReference type="STRING" id="765257.A0A0C9YKV8"/>
<feature type="compositionally biased region" description="Acidic residues" evidence="9">
    <location>
        <begin position="229"/>
        <end position="242"/>
    </location>
</feature>
<dbReference type="Pfam" id="PF23561">
    <property type="entry name" value="zf-C2H2_15"/>
    <property type="match status" value="1"/>
</dbReference>
<dbReference type="FunFam" id="3.30.160.60:FF:000201">
    <property type="entry name" value="C2H2 finger domain protein (Gli3)"/>
    <property type="match status" value="1"/>
</dbReference>
<dbReference type="InterPro" id="IPR013087">
    <property type="entry name" value="Znf_C2H2_type"/>
</dbReference>
<reference evidence="11 12" key="1">
    <citation type="submission" date="2014-04" db="EMBL/GenBank/DDBJ databases">
        <authorList>
            <consortium name="DOE Joint Genome Institute"/>
            <person name="Kuo A."/>
            <person name="Kohler A."/>
            <person name="Costa M.D."/>
            <person name="Nagy L.G."/>
            <person name="Floudas D."/>
            <person name="Copeland A."/>
            <person name="Barry K.W."/>
            <person name="Cichocki N."/>
            <person name="Veneault-Fourrey C."/>
            <person name="LaButti K."/>
            <person name="Lindquist E.A."/>
            <person name="Lipzen A."/>
            <person name="Lundell T."/>
            <person name="Morin E."/>
            <person name="Murat C."/>
            <person name="Sun H."/>
            <person name="Tunlid A."/>
            <person name="Henrissat B."/>
            <person name="Grigoriev I.V."/>
            <person name="Hibbett D.S."/>
            <person name="Martin F."/>
            <person name="Nordberg H.P."/>
            <person name="Cantor M.N."/>
            <person name="Hua S.X."/>
        </authorList>
    </citation>
    <scope>NUCLEOTIDE SEQUENCE [LARGE SCALE GENOMIC DNA]</scope>
    <source>
        <strain evidence="11 12">441</strain>
    </source>
</reference>
<evidence type="ECO:0000256" key="4">
    <source>
        <dbReference type="ARBA" id="ARBA00022771"/>
    </source>
</evidence>
<keyword evidence="3" id="KW-0677">Repeat</keyword>
<name>A0A0C9YKV8_9AGAM</name>
<dbReference type="AlphaFoldDB" id="A0A0C9YKV8"/>
<evidence type="ECO:0000256" key="9">
    <source>
        <dbReference type="SAM" id="MobiDB-lite"/>
    </source>
</evidence>
<dbReference type="GO" id="GO:0005634">
    <property type="term" value="C:nucleus"/>
    <property type="evidence" value="ECO:0007669"/>
    <property type="project" value="UniProtKB-SubCell"/>
</dbReference>
<evidence type="ECO:0000256" key="6">
    <source>
        <dbReference type="ARBA" id="ARBA00023242"/>
    </source>
</evidence>
<organism evidence="11 12">
    <name type="scientific">Pisolithus microcarpus 441</name>
    <dbReference type="NCBI Taxonomy" id="765257"/>
    <lineage>
        <taxon>Eukaryota</taxon>
        <taxon>Fungi</taxon>
        <taxon>Dikarya</taxon>
        <taxon>Basidiomycota</taxon>
        <taxon>Agaricomycotina</taxon>
        <taxon>Agaricomycetes</taxon>
        <taxon>Agaricomycetidae</taxon>
        <taxon>Boletales</taxon>
        <taxon>Sclerodermatineae</taxon>
        <taxon>Pisolithaceae</taxon>
        <taxon>Pisolithus</taxon>
    </lineage>
</organism>
<sequence>MAHASSTYSPSPAELRSPSPSFSQSSVILDDSSSASEAGDVSAFRVEDRGSPGPSSAPPADPGDTVTCLWEGCGDVFSHLPTLIDHIHSSHIGVHKSNYTCEWATCSRRGLAQTSRFALISHIRSHTGEKPFTCTRPECDKSFTRSDALAKHMRLQHNMLPPPSGRGGSRKRKRGDSPQPNPSHAQTTSAPADASGFNTFKVEPRSPSETGIPGADYFDTHPPPGQEDDRNEDGVDDDDGEDGLPPHVARHMDPQTGLVMGRSPSLVKYIIQKAKMRHALETHAALIEELRIARAQAKEEKLKKEAMLDDLLRAVFGYFLLIYFNPFPDDLSANCRSQRGSSRTIPHDRWIFAAPIKCALQSPARAWQSSISTSGGPASLP</sequence>
<comment type="subcellular location">
    <subcellularLocation>
        <location evidence="1">Nucleus</location>
    </subcellularLocation>
</comment>
<keyword evidence="5" id="KW-0862">Zinc</keyword>
<evidence type="ECO:0000259" key="10">
    <source>
        <dbReference type="PROSITE" id="PS50157"/>
    </source>
</evidence>
<keyword evidence="6" id="KW-0539">Nucleus</keyword>
<dbReference type="InterPro" id="IPR043359">
    <property type="entry name" value="GLI-like"/>
</dbReference>
<evidence type="ECO:0000313" key="12">
    <source>
        <dbReference type="Proteomes" id="UP000054018"/>
    </source>
</evidence>
<protein>
    <recommendedName>
        <fullName evidence="10">C2H2-type domain-containing protein</fullName>
    </recommendedName>
</protein>
<keyword evidence="12" id="KW-1185">Reference proteome</keyword>
<accession>A0A0C9YKV8</accession>
<feature type="region of interest" description="Disordered" evidence="9">
    <location>
        <begin position="154"/>
        <end position="257"/>
    </location>
</feature>
<feature type="region of interest" description="Disordered" evidence="9">
    <location>
        <begin position="1"/>
        <end position="63"/>
    </location>
</feature>
<dbReference type="EMBL" id="KN833937">
    <property type="protein sequence ID" value="KIK14449.1"/>
    <property type="molecule type" value="Genomic_DNA"/>
</dbReference>
<dbReference type="SUPFAM" id="SSF57667">
    <property type="entry name" value="beta-beta-alpha zinc fingers"/>
    <property type="match status" value="2"/>
</dbReference>
<dbReference type="Gene3D" id="3.30.160.60">
    <property type="entry name" value="Classic Zinc Finger"/>
    <property type="match status" value="3"/>
</dbReference>
<dbReference type="SMART" id="SM00355">
    <property type="entry name" value="ZnF_C2H2"/>
    <property type="match status" value="3"/>
</dbReference>
<dbReference type="PROSITE" id="PS50157">
    <property type="entry name" value="ZINC_FINGER_C2H2_2"/>
    <property type="match status" value="2"/>
</dbReference>
<dbReference type="GO" id="GO:0000978">
    <property type="term" value="F:RNA polymerase II cis-regulatory region sequence-specific DNA binding"/>
    <property type="evidence" value="ECO:0007669"/>
    <property type="project" value="TreeGrafter"/>
</dbReference>
<dbReference type="PROSITE" id="PS00028">
    <property type="entry name" value="ZINC_FINGER_C2H2_1"/>
    <property type="match status" value="2"/>
</dbReference>
<dbReference type="PANTHER" id="PTHR45718">
    <property type="entry name" value="TRANSCRIPTIONAL ACTIVATOR CUBITUS INTERRUPTUS"/>
    <property type="match status" value="1"/>
</dbReference>
<gene>
    <name evidence="11" type="ORF">PISMIDRAFT_116994</name>
</gene>
<dbReference type="GO" id="GO:0008270">
    <property type="term" value="F:zinc ion binding"/>
    <property type="evidence" value="ECO:0007669"/>
    <property type="project" value="UniProtKB-KW"/>
</dbReference>
<evidence type="ECO:0000256" key="3">
    <source>
        <dbReference type="ARBA" id="ARBA00022737"/>
    </source>
</evidence>
<feature type="compositionally biased region" description="Low complexity" evidence="9">
    <location>
        <begin position="17"/>
        <end position="36"/>
    </location>
</feature>
<dbReference type="Pfam" id="PF00096">
    <property type="entry name" value="zf-C2H2"/>
    <property type="match status" value="1"/>
</dbReference>
<dbReference type="InterPro" id="IPR056436">
    <property type="entry name" value="Znf-C2H2_ZIC1-5/GLI1-3-like"/>
</dbReference>
<evidence type="ECO:0000313" key="11">
    <source>
        <dbReference type="EMBL" id="KIK14449.1"/>
    </source>
</evidence>
<dbReference type="GO" id="GO:0000981">
    <property type="term" value="F:DNA-binding transcription factor activity, RNA polymerase II-specific"/>
    <property type="evidence" value="ECO:0007669"/>
    <property type="project" value="TreeGrafter"/>
</dbReference>
<keyword evidence="4 7" id="KW-0863">Zinc-finger</keyword>
<evidence type="ECO:0000256" key="8">
    <source>
        <dbReference type="SAM" id="Coils"/>
    </source>
</evidence>
<feature type="domain" description="C2H2-type" evidence="10">
    <location>
        <begin position="132"/>
        <end position="162"/>
    </location>
</feature>
<dbReference type="Proteomes" id="UP000054018">
    <property type="component" value="Unassembled WGS sequence"/>
</dbReference>
<feature type="coiled-coil region" evidence="8">
    <location>
        <begin position="280"/>
        <end position="314"/>
    </location>
</feature>
<proteinExistence type="predicted"/>
<feature type="compositionally biased region" description="Polar residues" evidence="9">
    <location>
        <begin position="1"/>
        <end position="10"/>
    </location>
</feature>
<dbReference type="OrthoDB" id="3437960at2759"/>
<evidence type="ECO:0000256" key="7">
    <source>
        <dbReference type="PROSITE-ProRule" id="PRU00042"/>
    </source>
</evidence>
<reference evidence="12" key="2">
    <citation type="submission" date="2015-01" db="EMBL/GenBank/DDBJ databases">
        <title>Evolutionary Origins and Diversification of the Mycorrhizal Mutualists.</title>
        <authorList>
            <consortium name="DOE Joint Genome Institute"/>
            <consortium name="Mycorrhizal Genomics Consortium"/>
            <person name="Kohler A."/>
            <person name="Kuo A."/>
            <person name="Nagy L.G."/>
            <person name="Floudas D."/>
            <person name="Copeland A."/>
            <person name="Barry K.W."/>
            <person name="Cichocki N."/>
            <person name="Veneault-Fourrey C."/>
            <person name="LaButti K."/>
            <person name="Lindquist E.A."/>
            <person name="Lipzen A."/>
            <person name="Lundell T."/>
            <person name="Morin E."/>
            <person name="Murat C."/>
            <person name="Riley R."/>
            <person name="Ohm R."/>
            <person name="Sun H."/>
            <person name="Tunlid A."/>
            <person name="Henrissat B."/>
            <person name="Grigoriev I.V."/>
            <person name="Hibbett D.S."/>
            <person name="Martin F."/>
        </authorList>
    </citation>
    <scope>NUCLEOTIDE SEQUENCE [LARGE SCALE GENOMIC DNA]</scope>
    <source>
        <strain evidence="12">441</strain>
    </source>
</reference>
<evidence type="ECO:0000256" key="5">
    <source>
        <dbReference type="ARBA" id="ARBA00022833"/>
    </source>
</evidence>
<evidence type="ECO:0000256" key="2">
    <source>
        <dbReference type="ARBA" id="ARBA00022723"/>
    </source>
</evidence>
<keyword evidence="8" id="KW-0175">Coiled coil</keyword>
<feature type="domain" description="C2H2-type" evidence="10">
    <location>
        <begin position="99"/>
        <end position="131"/>
    </location>
</feature>
<dbReference type="PANTHER" id="PTHR45718:SF4">
    <property type="entry name" value="TRANSCRIPTIONAL ACTIVATOR CUBITUS INTERRUPTUS"/>
    <property type="match status" value="1"/>
</dbReference>
<keyword evidence="2" id="KW-0479">Metal-binding</keyword>
<dbReference type="HOGENOM" id="CLU_046889_0_0_1"/>
<evidence type="ECO:0000256" key="1">
    <source>
        <dbReference type="ARBA" id="ARBA00004123"/>
    </source>
</evidence>